<dbReference type="KEGG" id="tmi:THEMA_00140"/>
<evidence type="ECO:0000313" key="1">
    <source>
        <dbReference type="EMBL" id="AAD35980.1"/>
    </source>
</evidence>
<proteinExistence type="predicted"/>
<keyword evidence="2" id="KW-1185">Reference proteome</keyword>
<protein>
    <submittedName>
        <fullName evidence="1">Uncharacterized protein</fullName>
    </submittedName>
</protein>
<dbReference type="RefSeq" id="WP_004080671.1">
    <property type="nucleotide sequence ID" value="NC_000853.1"/>
</dbReference>
<evidence type="ECO:0000313" key="2">
    <source>
        <dbReference type="Proteomes" id="UP000008183"/>
    </source>
</evidence>
<name>Q9X001_THEMA</name>
<sequence>MFGKIAALIKKWIEGFLLELKGPPVEKADPSFQLPAVREQPFQNKVNVFSLKEETTVHEGTTSEQQLSVKECSLENEIRCRTGTPEILISGPYLFNPELSDTSFHSENVHFTVDVKTIPSKEMDVFSNTDIPILWRTRIKREVLVDRKKIEGALKVLLDSLKDRKIDRIKFVGYYKNVPAGKISLLSSDLLVEIDEGPSKNLVVFELEINGEKKHVFISVQ</sequence>
<gene>
    <name evidence="1" type="ordered locus">TM_0899</name>
</gene>
<dbReference type="KEGG" id="tmm:Tmari_0901"/>
<reference evidence="1 2" key="1">
    <citation type="journal article" date="1999" name="Nature">
        <title>Evidence for lateral gene transfer between Archaea and Bacteria from genome sequence of Thermotoga maritima.</title>
        <authorList>
            <person name="Nelson K.E."/>
            <person name="Clayton R.A."/>
            <person name="Gill S.R."/>
            <person name="Gwinn M.L."/>
            <person name="Dodson R.J."/>
            <person name="Haft D.H."/>
            <person name="Hickey E.K."/>
            <person name="Peterson J.D."/>
            <person name="Nelson W.C."/>
            <person name="Ketchum K.A."/>
            <person name="McDonald L."/>
            <person name="Utterback T.R."/>
            <person name="Malek J.A."/>
            <person name="Linher K.D."/>
            <person name="Garrett M.M."/>
            <person name="Stewart A.M."/>
            <person name="Cotton M.D."/>
            <person name="Pratt M.S."/>
            <person name="Phillips C.A."/>
            <person name="Richardson D."/>
            <person name="Heidelberg J."/>
            <person name="Sutton G.G."/>
            <person name="Fleischmann R.D."/>
            <person name="White O."/>
            <person name="Salzberg S.L."/>
            <person name="Smith H.O."/>
            <person name="Venter J.C."/>
            <person name="Fraser C.M."/>
        </authorList>
    </citation>
    <scope>NUCLEOTIDE SEQUENCE [LARGE SCALE GENOMIC DNA]</scope>
    <source>
        <strain evidence="2">ATCC 43589 / DSM 3109 / JCM 10099 / NBRC 100826 / MSB8</strain>
    </source>
</reference>
<dbReference type="InParanoid" id="Q9X001"/>
<dbReference type="PIR" id="B72318">
    <property type="entry name" value="B72318"/>
</dbReference>
<dbReference type="AlphaFoldDB" id="Q9X001"/>
<organism evidence="1 2">
    <name type="scientific">Thermotoga maritima (strain ATCC 43589 / DSM 3109 / JCM 10099 / NBRC 100826 / MSB8)</name>
    <dbReference type="NCBI Taxonomy" id="243274"/>
    <lineage>
        <taxon>Bacteria</taxon>
        <taxon>Thermotogati</taxon>
        <taxon>Thermotogota</taxon>
        <taxon>Thermotogae</taxon>
        <taxon>Thermotogales</taxon>
        <taxon>Thermotogaceae</taxon>
        <taxon>Thermotoga</taxon>
    </lineage>
</organism>
<dbReference type="EnsemblBacteria" id="AAD35980">
    <property type="protein sequence ID" value="AAD35980"/>
    <property type="gene ID" value="TM_0899"/>
</dbReference>
<dbReference type="OrthoDB" id="37630at2"/>
<dbReference type="KEGG" id="tmw:THMA_0921"/>
<dbReference type="KEGG" id="tma:TM0899"/>
<dbReference type="EMBL" id="AE000512">
    <property type="protein sequence ID" value="AAD35980.1"/>
    <property type="molecule type" value="Genomic_DNA"/>
</dbReference>
<accession>Q9X001</accession>
<dbReference type="PaxDb" id="243274-THEMA_00140"/>
<dbReference type="Proteomes" id="UP000008183">
    <property type="component" value="Chromosome"/>
</dbReference>
<dbReference type="DNASU" id="898573"/>
<accession>G4FCS6</accession>
<dbReference type="PATRIC" id="fig|243274.17.peg.900"/>